<dbReference type="AlphaFoldDB" id="A0A099SYJ8"/>
<gene>
    <name evidence="1" type="ORF">LI82_08030</name>
</gene>
<keyword evidence="2" id="KW-1185">Reference proteome</keyword>
<proteinExistence type="predicted"/>
<reference evidence="1 2" key="1">
    <citation type="submission" date="2014-09" db="EMBL/GenBank/DDBJ databases">
        <title>Draft genome sequence of an obligately methylotrophic methanogen, Methanococcoides methylutens, isolated from marine sediment.</title>
        <authorList>
            <person name="Guan Y."/>
            <person name="Ngugi D.K."/>
            <person name="Blom J."/>
            <person name="Ali S."/>
            <person name="Ferry J.G."/>
            <person name="Stingl U."/>
        </authorList>
    </citation>
    <scope>NUCLEOTIDE SEQUENCE [LARGE SCALE GENOMIC DNA]</scope>
    <source>
        <strain evidence="1 2">DSM 2657</strain>
    </source>
</reference>
<dbReference type="Proteomes" id="UP000029859">
    <property type="component" value="Unassembled WGS sequence"/>
</dbReference>
<evidence type="ECO:0008006" key="3">
    <source>
        <dbReference type="Google" id="ProtNLM"/>
    </source>
</evidence>
<name>A0A099SYJ8_METMT</name>
<dbReference type="RefSeq" id="WP_048194733.1">
    <property type="nucleotide sequence ID" value="NZ_CAAGSM010000005.1"/>
</dbReference>
<protein>
    <recommendedName>
        <fullName evidence="3">CRISP-associated protein Cas1</fullName>
    </recommendedName>
</protein>
<organism evidence="1 2">
    <name type="scientific">Methanococcoides methylutens</name>
    <dbReference type="NCBI Taxonomy" id="2226"/>
    <lineage>
        <taxon>Archaea</taxon>
        <taxon>Methanobacteriati</taxon>
        <taxon>Methanobacteriota</taxon>
        <taxon>Stenosarchaea group</taxon>
        <taxon>Methanomicrobia</taxon>
        <taxon>Methanosarcinales</taxon>
        <taxon>Methanosarcinaceae</taxon>
        <taxon>Methanococcoides</taxon>
    </lineage>
</organism>
<accession>A0A099SYJ8</accession>
<comment type="caution">
    <text evidence="1">The sequence shown here is derived from an EMBL/GenBank/DDBJ whole genome shotgun (WGS) entry which is preliminary data.</text>
</comment>
<dbReference type="EMBL" id="JRHO01000014">
    <property type="protein sequence ID" value="KGK97719.1"/>
    <property type="molecule type" value="Genomic_DNA"/>
</dbReference>
<evidence type="ECO:0000313" key="1">
    <source>
        <dbReference type="EMBL" id="KGK97719.1"/>
    </source>
</evidence>
<sequence length="109" mass="12975">MVNGKVEYREKNSSWGSILLVKARELSHHLVRKRKTIEFVKPSYKIERYDSDDLRKKIIDISYTEWKKMGFSKGTLHYMKQNVRSENTFTLNAHVRERLDGWGKKIDVS</sequence>
<evidence type="ECO:0000313" key="2">
    <source>
        <dbReference type="Proteomes" id="UP000029859"/>
    </source>
</evidence>